<gene>
    <name evidence="1" type="ORF">Moror_9556</name>
</gene>
<organism evidence="1 2">
    <name type="scientific">Moniliophthora roreri (strain MCA 2997)</name>
    <name type="common">Cocoa frosty pod rot fungus</name>
    <name type="synonym">Crinipellis roreri</name>
    <dbReference type="NCBI Taxonomy" id="1381753"/>
    <lineage>
        <taxon>Eukaryota</taxon>
        <taxon>Fungi</taxon>
        <taxon>Dikarya</taxon>
        <taxon>Basidiomycota</taxon>
        <taxon>Agaricomycotina</taxon>
        <taxon>Agaricomycetes</taxon>
        <taxon>Agaricomycetidae</taxon>
        <taxon>Agaricales</taxon>
        <taxon>Marasmiineae</taxon>
        <taxon>Marasmiaceae</taxon>
        <taxon>Moniliophthora</taxon>
    </lineage>
</organism>
<dbReference type="EMBL" id="AWSO01000375">
    <property type="protein sequence ID" value="ESK91123.1"/>
    <property type="molecule type" value="Genomic_DNA"/>
</dbReference>
<proteinExistence type="predicted"/>
<evidence type="ECO:0000313" key="2">
    <source>
        <dbReference type="Proteomes" id="UP000017559"/>
    </source>
</evidence>
<reference evidence="1 2" key="1">
    <citation type="journal article" date="2014" name="BMC Genomics">
        <title>Genome and secretome analysis of the hemibiotrophic fungal pathogen, Moniliophthora roreri, which causes frosty pod rot disease of cacao: mechanisms of the biotrophic and necrotrophic phases.</title>
        <authorList>
            <person name="Meinhardt L.W."/>
            <person name="Costa G.G.L."/>
            <person name="Thomazella D.P.T."/>
            <person name="Teixeira P.J.P.L."/>
            <person name="Carazzolle M.F."/>
            <person name="Schuster S.C."/>
            <person name="Carlson J.E."/>
            <person name="Guiltinan M.J."/>
            <person name="Mieczkowski P."/>
            <person name="Farmer A."/>
            <person name="Ramaraj T."/>
            <person name="Crozier J."/>
            <person name="Davis R.E."/>
            <person name="Shao J."/>
            <person name="Melnick R.L."/>
            <person name="Pereira G.A.G."/>
            <person name="Bailey B.A."/>
        </authorList>
    </citation>
    <scope>NUCLEOTIDE SEQUENCE [LARGE SCALE GENOMIC DNA]</scope>
    <source>
        <strain evidence="1 2">MCA 2997</strain>
    </source>
</reference>
<protein>
    <submittedName>
        <fullName evidence="1">Uncharacterized protein</fullName>
    </submittedName>
</protein>
<sequence length="106" mass="12039">MTCHKLLYLLSKKNISKSQAQQLSNAQCKYSQQAASFTESMSGFFPLVVPLLEEETRTNAEKSELAPVILLSYFDETKRVACNMQLPAQIEHNLWESQANDLLEEV</sequence>
<name>V2WWB8_MONRO</name>
<dbReference type="KEGG" id="mrr:Moror_9556"/>
<keyword evidence="2" id="KW-1185">Reference proteome</keyword>
<evidence type="ECO:0000313" key="1">
    <source>
        <dbReference type="EMBL" id="ESK91123.1"/>
    </source>
</evidence>
<dbReference type="HOGENOM" id="CLU_2223907_0_0_1"/>
<comment type="caution">
    <text evidence="1">The sequence shown here is derived from an EMBL/GenBank/DDBJ whole genome shotgun (WGS) entry which is preliminary data.</text>
</comment>
<dbReference type="AlphaFoldDB" id="V2WWB8"/>
<accession>V2WWB8</accession>
<dbReference type="Proteomes" id="UP000017559">
    <property type="component" value="Unassembled WGS sequence"/>
</dbReference>